<dbReference type="PROSITE" id="PS51186">
    <property type="entry name" value="GNAT"/>
    <property type="match status" value="1"/>
</dbReference>
<feature type="region of interest" description="Disordered" evidence="1">
    <location>
        <begin position="170"/>
        <end position="190"/>
    </location>
</feature>
<gene>
    <name evidence="3" type="ORF">KGQ19_34510</name>
</gene>
<evidence type="ECO:0000313" key="3">
    <source>
        <dbReference type="EMBL" id="MBS2551990.1"/>
    </source>
</evidence>
<dbReference type="Gene3D" id="3.40.630.30">
    <property type="match status" value="1"/>
</dbReference>
<evidence type="ECO:0000259" key="2">
    <source>
        <dbReference type="PROSITE" id="PS51186"/>
    </source>
</evidence>
<dbReference type="PANTHER" id="PTHR43441">
    <property type="entry name" value="RIBOSOMAL-PROTEIN-SERINE ACETYLTRANSFERASE"/>
    <property type="match status" value="1"/>
</dbReference>
<evidence type="ECO:0000256" key="1">
    <source>
        <dbReference type="SAM" id="MobiDB-lite"/>
    </source>
</evidence>
<dbReference type="RefSeq" id="WP_212017148.1">
    <property type="nucleotide sequence ID" value="NZ_JAAFYZ010000165.1"/>
</dbReference>
<reference evidence="3 4" key="1">
    <citation type="submission" date="2020-02" db="EMBL/GenBank/DDBJ databases">
        <title>Acidophilic actinobacteria isolated from forest soil.</title>
        <authorList>
            <person name="Golinska P."/>
        </authorList>
    </citation>
    <scope>NUCLEOTIDE SEQUENCE [LARGE SCALE GENOMIC DNA]</scope>
    <source>
        <strain evidence="3 4">NL8</strain>
    </source>
</reference>
<proteinExistence type="predicted"/>
<dbReference type="EMBL" id="JAAFYZ010000165">
    <property type="protein sequence ID" value="MBS2551990.1"/>
    <property type="molecule type" value="Genomic_DNA"/>
</dbReference>
<dbReference type="SUPFAM" id="SSF55729">
    <property type="entry name" value="Acyl-CoA N-acyltransferases (Nat)"/>
    <property type="match status" value="1"/>
</dbReference>
<dbReference type="PANTHER" id="PTHR43441:SF3">
    <property type="entry name" value="ACETYLTRANSFERASE"/>
    <property type="match status" value="1"/>
</dbReference>
<evidence type="ECO:0000313" key="4">
    <source>
        <dbReference type="Proteomes" id="UP000730482"/>
    </source>
</evidence>
<dbReference type="InterPro" id="IPR016181">
    <property type="entry name" value="Acyl_CoA_acyltransferase"/>
</dbReference>
<feature type="domain" description="N-acetyltransferase" evidence="2">
    <location>
        <begin position="26"/>
        <end position="184"/>
    </location>
</feature>
<sequence length="190" mass="20773">MTEPAERPKALPADVRPPETIDLDGFHLRRPTLDDAQALHDAIVATFAELHAWMPWCKEPVEIGEQRGFIERSMTDWAGQAAFNWLIVDAGDNLIGTIGLMDRIGPGSLEIGYWLRTGATGRGVMTRAAARVTDIALALPGIDRVEIHCDAANLRSAAVPRRLGYRLDREGPAEPAAPGESGLQQFWITP</sequence>
<keyword evidence="4" id="KW-1185">Reference proteome</keyword>
<dbReference type="InterPro" id="IPR051908">
    <property type="entry name" value="Ribosomal_N-acetyltransferase"/>
</dbReference>
<organism evidence="3 4">
    <name type="scientific">Catenulispora pinistramenti</name>
    <dbReference type="NCBI Taxonomy" id="2705254"/>
    <lineage>
        <taxon>Bacteria</taxon>
        <taxon>Bacillati</taxon>
        <taxon>Actinomycetota</taxon>
        <taxon>Actinomycetes</taxon>
        <taxon>Catenulisporales</taxon>
        <taxon>Catenulisporaceae</taxon>
        <taxon>Catenulispora</taxon>
    </lineage>
</organism>
<dbReference type="Pfam" id="PF13302">
    <property type="entry name" value="Acetyltransf_3"/>
    <property type="match status" value="1"/>
</dbReference>
<name>A0ABS5L0Y4_9ACTN</name>
<accession>A0ABS5L0Y4</accession>
<comment type="caution">
    <text evidence="3">The sequence shown here is derived from an EMBL/GenBank/DDBJ whole genome shotgun (WGS) entry which is preliminary data.</text>
</comment>
<dbReference type="Proteomes" id="UP000730482">
    <property type="component" value="Unassembled WGS sequence"/>
</dbReference>
<dbReference type="InterPro" id="IPR000182">
    <property type="entry name" value="GNAT_dom"/>
</dbReference>
<protein>
    <submittedName>
        <fullName evidence="3">GNAT family N-acetyltransferase</fullName>
    </submittedName>
</protein>